<evidence type="ECO:0000256" key="2">
    <source>
        <dbReference type="ARBA" id="ARBA00022705"/>
    </source>
</evidence>
<comment type="caution">
    <text evidence="11">The sequence shown here is derived from an EMBL/GenBank/DDBJ whole genome shotgun (WGS) entry which is preliminary data.</text>
</comment>
<evidence type="ECO:0000256" key="8">
    <source>
        <dbReference type="HAMAP-Rule" id="MF_00983"/>
    </source>
</evidence>
<name>A0A3L6ZPF3_9MICO</name>
<evidence type="ECO:0000256" key="4">
    <source>
        <dbReference type="ARBA" id="ARBA00022741"/>
    </source>
</evidence>
<accession>A0A3L6ZPF3</accession>
<dbReference type="Proteomes" id="UP000275395">
    <property type="component" value="Unassembled WGS sequence"/>
</dbReference>
<evidence type="ECO:0000256" key="3">
    <source>
        <dbReference type="ARBA" id="ARBA00022723"/>
    </source>
</evidence>
<evidence type="ECO:0000256" key="5">
    <source>
        <dbReference type="ARBA" id="ARBA00022833"/>
    </source>
</evidence>
<evidence type="ECO:0000256" key="7">
    <source>
        <dbReference type="ARBA" id="ARBA00023125"/>
    </source>
</evidence>
<dbReference type="InterPro" id="IPR041222">
    <property type="entry name" value="PriA_3primeBD"/>
</dbReference>
<evidence type="ECO:0000313" key="12">
    <source>
        <dbReference type="Proteomes" id="UP000275395"/>
    </source>
</evidence>
<comment type="cofactor">
    <cofactor evidence="8">
        <name>Zn(2+)</name>
        <dbReference type="ChEBI" id="CHEBI:29105"/>
    </cofactor>
    <text evidence="8">Binds 2 zinc ions per subunit.</text>
</comment>
<dbReference type="EMBL" id="RCUW01000004">
    <property type="protein sequence ID" value="RLP69708.1"/>
    <property type="molecule type" value="Genomic_DNA"/>
</dbReference>
<comment type="subunit">
    <text evidence="8">Component of the replication restart primosome.</text>
</comment>
<dbReference type="GO" id="GO:0006310">
    <property type="term" value="P:DNA recombination"/>
    <property type="evidence" value="ECO:0007669"/>
    <property type="project" value="InterPro"/>
</dbReference>
<evidence type="ECO:0000256" key="9">
    <source>
        <dbReference type="SAM" id="MobiDB-lite"/>
    </source>
</evidence>
<keyword evidence="3 8" id="KW-0479">Metal-binding</keyword>
<dbReference type="GO" id="GO:0005524">
    <property type="term" value="F:ATP binding"/>
    <property type="evidence" value="ECO:0007669"/>
    <property type="project" value="UniProtKB-UniRule"/>
</dbReference>
<comment type="caution">
    <text evidence="8">As this protein does not have any detectable helicase domains, it probably does not have helicase activity.</text>
</comment>
<dbReference type="InterPro" id="IPR042115">
    <property type="entry name" value="PriA_3primeBD_sf"/>
</dbReference>
<dbReference type="PANTHER" id="PTHR30580:SF0">
    <property type="entry name" value="PRIMOSOMAL PROTEIN N"/>
    <property type="match status" value="1"/>
</dbReference>
<dbReference type="GO" id="GO:0003677">
    <property type="term" value="F:DNA binding"/>
    <property type="evidence" value="ECO:0007669"/>
    <property type="project" value="UniProtKB-UniRule"/>
</dbReference>
<dbReference type="Gene3D" id="3.40.50.300">
    <property type="entry name" value="P-loop containing nucleotide triphosphate hydrolases"/>
    <property type="match status" value="1"/>
</dbReference>
<protein>
    <recommendedName>
        <fullName evidence="8">Probable replication restart protein PriA</fullName>
    </recommendedName>
    <alternativeName>
        <fullName evidence="8">Putative ATP-dependent DNA helicase PriA</fullName>
    </alternativeName>
</protein>
<dbReference type="PANTHER" id="PTHR30580">
    <property type="entry name" value="PRIMOSOMAL PROTEIN N"/>
    <property type="match status" value="1"/>
</dbReference>
<evidence type="ECO:0000259" key="10">
    <source>
        <dbReference type="Pfam" id="PF17764"/>
    </source>
</evidence>
<comment type="similarity">
    <text evidence="8">Belongs to the helicase family. PriA subfamily.</text>
</comment>
<dbReference type="GO" id="GO:0006302">
    <property type="term" value="P:double-strand break repair"/>
    <property type="evidence" value="ECO:0007669"/>
    <property type="project" value="InterPro"/>
</dbReference>
<evidence type="ECO:0000256" key="1">
    <source>
        <dbReference type="ARBA" id="ARBA00022515"/>
    </source>
</evidence>
<reference evidence="11 12" key="1">
    <citation type="submission" date="2018-10" db="EMBL/GenBank/DDBJ databases">
        <authorList>
            <person name="Li J."/>
        </authorList>
    </citation>
    <scope>NUCLEOTIDE SEQUENCE [LARGE SCALE GENOMIC DNA]</scope>
    <source>
        <strain evidence="11 12">JCM 30549</strain>
    </source>
</reference>
<keyword evidence="7 8" id="KW-0238">DNA-binding</keyword>
<dbReference type="Gene3D" id="3.40.1440.60">
    <property type="entry name" value="PriA, 3(prime) DNA-binding domain"/>
    <property type="match status" value="1"/>
</dbReference>
<sequence length="689" mass="71991">MTVPASVARVVIDSPLPQLDRLLDYRIPDDMAGVRPGVRVRVPLRTGGRIASGYVVDCVDSSDFSGTLAPIEQLVSSAPVLAPEVWRLARAVADRQAGTASDVLRLAIPKRQVRVEKAWLSERAAVGGVGDDPTGAATGPEPRATTPTAGGAGADDSAAPVTDGADVDVPPEGAATADHAELMAAVRAGQRLAVSCTPVVEQTATGEWVGSWALTLAAAAAAVHADGRSALIAVPDHRDLDVLATALAATPAADHVVRLDAAQSGPERYRAFLATLEGRPLVIIGNRSVLYAAAVDPGLIAVWDDGDPLHREPLAPGAHARDVALLRQRQQGAALLFAHHTPSVDTQRLVELRFLRALRSGPDRRARVVVGDGAGDEHRGQRIPPSAWRRARAAIETGPVLLQVARPGYAPGLACGDCGAPARCTVCAGPLQLSSTESTPSCAWCGALATDWHCPHCSGTHIRMSSRGTVRTAEELGRAFPRTRVYVSDGERPLPRLGDAPALVVATRGAEPLVDGGYRAVLLLDGERMLQAESLRIAEDAMRWWSNAAALAAPDGEVVLVGVGGRLAAAFATGAGDRFAAAELADRAELHFPPAVRALTISGDAAPVERAVEALPPLPSGAVLGPMPDIEGMRVIVRFPYGAGDELAAVLKAALIREATARRPAVPGTERARARPKLRVRFDDPDVVA</sequence>
<keyword evidence="5 8" id="KW-0862">Zinc</keyword>
<feature type="binding site" evidence="8">
    <location>
        <position position="445"/>
    </location>
    <ligand>
        <name>Zn(2+)</name>
        <dbReference type="ChEBI" id="CHEBI:29105"/>
        <label>2</label>
    </ligand>
</feature>
<feature type="binding site" evidence="8">
    <location>
        <position position="427"/>
    </location>
    <ligand>
        <name>Zn(2+)</name>
        <dbReference type="ChEBI" id="CHEBI:29105"/>
        <label>2</label>
    </ligand>
</feature>
<gene>
    <name evidence="8" type="primary">priA</name>
    <name evidence="11" type="ORF">D9V30_06115</name>
</gene>
<feature type="binding site" evidence="8">
    <location>
        <position position="442"/>
    </location>
    <ligand>
        <name>Zn(2+)</name>
        <dbReference type="ChEBI" id="CHEBI:29105"/>
        <label>2</label>
    </ligand>
</feature>
<feature type="binding site" evidence="8">
    <location>
        <position position="454"/>
    </location>
    <ligand>
        <name>Zn(2+)</name>
        <dbReference type="ChEBI" id="CHEBI:29105"/>
        <label>1</label>
    </ligand>
</feature>
<keyword evidence="6 8" id="KW-0067">ATP-binding</keyword>
<organism evidence="11 12">
    <name type="scientific">Mycetocola reblochoni</name>
    <dbReference type="NCBI Taxonomy" id="331618"/>
    <lineage>
        <taxon>Bacteria</taxon>
        <taxon>Bacillati</taxon>
        <taxon>Actinomycetota</taxon>
        <taxon>Actinomycetes</taxon>
        <taxon>Micrococcales</taxon>
        <taxon>Microbacteriaceae</taxon>
        <taxon>Mycetocola</taxon>
    </lineage>
</organism>
<dbReference type="AlphaFoldDB" id="A0A3L6ZPF3"/>
<dbReference type="InterPro" id="IPR005259">
    <property type="entry name" value="PriA"/>
</dbReference>
<dbReference type="Pfam" id="PF17764">
    <property type="entry name" value="PriA_3primeBD"/>
    <property type="match status" value="1"/>
</dbReference>
<feature type="binding site" evidence="8">
    <location>
        <position position="457"/>
    </location>
    <ligand>
        <name>Zn(2+)</name>
        <dbReference type="ChEBI" id="CHEBI:29105"/>
        <label>1</label>
    </ligand>
</feature>
<proteinExistence type="inferred from homology"/>
<evidence type="ECO:0000313" key="11">
    <source>
        <dbReference type="EMBL" id="RLP69708.1"/>
    </source>
</evidence>
<feature type="binding site" evidence="8">
    <location>
        <position position="418"/>
    </location>
    <ligand>
        <name>Zn(2+)</name>
        <dbReference type="ChEBI" id="CHEBI:29105"/>
        <label>1</label>
    </ligand>
</feature>
<feature type="binding site" evidence="8">
    <location>
        <position position="415"/>
    </location>
    <ligand>
        <name>Zn(2+)</name>
        <dbReference type="ChEBI" id="CHEBI:29105"/>
        <label>1</label>
    </ligand>
</feature>
<keyword evidence="1 8" id="KW-0639">Primosome</keyword>
<dbReference type="GO" id="GO:1990077">
    <property type="term" value="C:primosome complex"/>
    <property type="evidence" value="ECO:0007669"/>
    <property type="project" value="UniProtKB-UniRule"/>
</dbReference>
<feature type="region of interest" description="Disordered" evidence="9">
    <location>
        <begin position="126"/>
        <end position="172"/>
    </location>
</feature>
<dbReference type="HAMAP" id="MF_00983">
    <property type="entry name" value="PriA"/>
    <property type="match status" value="1"/>
</dbReference>
<evidence type="ECO:0000256" key="6">
    <source>
        <dbReference type="ARBA" id="ARBA00022840"/>
    </source>
</evidence>
<keyword evidence="2 8" id="KW-0235">DNA replication</keyword>
<dbReference type="GO" id="GO:0043138">
    <property type="term" value="F:3'-5' DNA helicase activity"/>
    <property type="evidence" value="ECO:0007669"/>
    <property type="project" value="TreeGrafter"/>
</dbReference>
<feature type="binding site" evidence="8">
    <location>
        <position position="424"/>
    </location>
    <ligand>
        <name>Zn(2+)</name>
        <dbReference type="ChEBI" id="CHEBI:29105"/>
        <label>2</label>
    </ligand>
</feature>
<keyword evidence="4 8" id="KW-0547">Nucleotide-binding</keyword>
<feature type="compositionally biased region" description="Low complexity" evidence="9">
    <location>
        <begin position="133"/>
        <end position="160"/>
    </location>
</feature>
<dbReference type="GO" id="GO:0006269">
    <property type="term" value="P:DNA replication, synthesis of primer"/>
    <property type="evidence" value="ECO:0007669"/>
    <property type="project" value="UniProtKB-KW"/>
</dbReference>
<dbReference type="GO" id="GO:0006270">
    <property type="term" value="P:DNA replication initiation"/>
    <property type="evidence" value="ECO:0007669"/>
    <property type="project" value="TreeGrafter"/>
</dbReference>
<dbReference type="GO" id="GO:0008270">
    <property type="term" value="F:zinc ion binding"/>
    <property type="evidence" value="ECO:0007669"/>
    <property type="project" value="UniProtKB-UniRule"/>
</dbReference>
<comment type="function">
    <text evidence="8">Initiates the restart of stalled replication forks, which reloads the replicative helicase on sites other than the origin of replication. Recognizes and binds to abandoned replication forks and remodels them to uncover a helicase loading site. Promotes assembly of the primosome at these replication forks.</text>
</comment>
<feature type="domain" description="Primosomal protein N' 3' DNA-binding" evidence="10">
    <location>
        <begin position="9"/>
        <end position="109"/>
    </location>
</feature>
<dbReference type="InterPro" id="IPR027417">
    <property type="entry name" value="P-loop_NTPase"/>
</dbReference>